<evidence type="ECO:0000313" key="9">
    <source>
        <dbReference type="Proteomes" id="UP000054600"/>
    </source>
</evidence>
<evidence type="ECO:0000256" key="5">
    <source>
        <dbReference type="ARBA" id="ARBA00023235"/>
    </source>
</evidence>
<evidence type="ECO:0000256" key="3">
    <source>
        <dbReference type="ARBA" id="ARBA00022605"/>
    </source>
</evidence>
<keyword evidence="5 6" id="KW-0413">Isomerase</keyword>
<dbReference type="EMBL" id="LNYW01000039">
    <property type="protein sequence ID" value="KTD61065.1"/>
    <property type="molecule type" value="Genomic_DNA"/>
</dbReference>
<dbReference type="UniPathway" id="UPA00034">
    <property type="reaction ID" value="UER00025"/>
</dbReference>
<dbReference type="Proteomes" id="UP000054600">
    <property type="component" value="Unassembled WGS sequence"/>
</dbReference>
<feature type="binding site" evidence="6">
    <location>
        <begin position="215"/>
        <end position="216"/>
    </location>
    <ligand>
        <name>substrate</name>
    </ligand>
</feature>
<evidence type="ECO:0000256" key="2">
    <source>
        <dbReference type="ARBA" id="ARBA00022490"/>
    </source>
</evidence>
<evidence type="ECO:0000256" key="7">
    <source>
        <dbReference type="NCBIfam" id="TIGR00652"/>
    </source>
</evidence>
<dbReference type="FunFam" id="3.10.310.10:FF:000001">
    <property type="entry name" value="Diaminopimelate epimerase"/>
    <property type="match status" value="1"/>
</dbReference>
<dbReference type="Pfam" id="PF01678">
    <property type="entry name" value="DAP_epimerase"/>
    <property type="match status" value="2"/>
</dbReference>
<dbReference type="Gene3D" id="3.10.310.10">
    <property type="entry name" value="Diaminopimelate Epimerase, Chain A, domain 1"/>
    <property type="match status" value="2"/>
</dbReference>
<dbReference type="NCBIfam" id="TIGR00652">
    <property type="entry name" value="DapF"/>
    <property type="match status" value="1"/>
</dbReference>
<comment type="subcellular location">
    <subcellularLocation>
        <location evidence="6">Cytoplasm</location>
    </subcellularLocation>
</comment>
<comment type="pathway">
    <text evidence="6">Amino-acid biosynthesis; L-lysine biosynthesis via DAP pathway; DL-2,6-diaminopimelate from LL-2,6-diaminopimelate: step 1/1.</text>
</comment>
<protein>
    <recommendedName>
        <fullName evidence="6 7">Diaminopimelate epimerase</fullName>
        <shortName evidence="6">DAP epimerase</shortName>
        <ecNumber evidence="6 7">5.1.1.7</ecNumber>
    </recommendedName>
    <alternativeName>
        <fullName evidence="6">PLP-independent amino acid racemase</fullName>
    </alternativeName>
</protein>
<organism evidence="8 9">
    <name type="scientific">Legionella shakespearei DSM 23087</name>
    <dbReference type="NCBI Taxonomy" id="1122169"/>
    <lineage>
        <taxon>Bacteria</taxon>
        <taxon>Pseudomonadati</taxon>
        <taxon>Pseudomonadota</taxon>
        <taxon>Gammaproteobacteria</taxon>
        <taxon>Legionellales</taxon>
        <taxon>Legionellaceae</taxon>
        <taxon>Legionella</taxon>
    </lineage>
</organism>
<dbReference type="SUPFAM" id="SSF54506">
    <property type="entry name" value="Diaminopimelate epimerase-like"/>
    <property type="match status" value="2"/>
</dbReference>
<name>A0A0W0YW17_9GAMM</name>
<feature type="binding site" evidence="6">
    <location>
        <begin position="80"/>
        <end position="81"/>
    </location>
    <ligand>
        <name>substrate</name>
    </ligand>
</feature>
<comment type="function">
    <text evidence="6">Catalyzes the stereoinversion of LL-2,6-diaminopimelate (L,L-DAP) to meso-diaminopimelate (meso-DAP), a precursor of L-lysine and an essential component of the bacterial peptidoglycan.</text>
</comment>
<feature type="site" description="Could be important to modulate the pK values of the two catalytic cysteine residues" evidence="6">
    <location>
        <position position="166"/>
    </location>
</feature>
<comment type="catalytic activity">
    <reaction evidence="6">
        <text>(2S,6S)-2,6-diaminopimelate = meso-2,6-diaminopimelate</text>
        <dbReference type="Rhea" id="RHEA:15393"/>
        <dbReference type="ChEBI" id="CHEBI:57609"/>
        <dbReference type="ChEBI" id="CHEBI:57791"/>
        <dbReference type="EC" id="5.1.1.7"/>
    </reaction>
</comment>
<dbReference type="HAMAP" id="MF_00197">
    <property type="entry name" value="DAP_epimerase"/>
    <property type="match status" value="1"/>
</dbReference>
<dbReference type="GO" id="GO:0005829">
    <property type="term" value="C:cytosol"/>
    <property type="evidence" value="ECO:0007669"/>
    <property type="project" value="TreeGrafter"/>
</dbReference>
<dbReference type="STRING" id="1122169.Lsha_1312"/>
<dbReference type="PANTHER" id="PTHR31689">
    <property type="entry name" value="DIAMINOPIMELATE EPIMERASE, CHLOROPLASTIC"/>
    <property type="match status" value="1"/>
</dbReference>
<evidence type="ECO:0000256" key="6">
    <source>
        <dbReference type="HAMAP-Rule" id="MF_00197"/>
    </source>
</evidence>
<feature type="site" description="Could be important to modulate the pK values of the two catalytic cysteine residues" evidence="6">
    <location>
        <position position="215"/>
    </location>
</feature>
<feature type="binding site" evidence="6">
    <location>
        <position position="17"/>
    </location>
    <ligand>
        <name>substrate</name>
    </ligand>
</feature>
<feature type="active site" description="Proton acceptor" evidence="6">
    <location>
        <position position="224"/>
    </location>
</feature>
<gene>
    <name evidence="6 8" type="primary">dapF</name>
    <name evidence="8" type="ORF">Lsha_1312</name>
</gene>
<evidence type="ECO:0000256" key="1">
    <source>
        <dbReference type="ARBA" id="ARBA00010219"/>
    </source>
</evidence>
<proteinExistence type="inferred from homology"/>
<keyword evidence="3 6" id="KW-0028">Amino-acid biosynthesis</keyword>
<feature type="active site" description="Proton donor" evidence="6">
    <location>
        <position position="79"/>
    </location>
</feature>
<comment type="similarity">
    <text evidence="1 6">Belongs to the diaminopimelate epimerase family.</text>
</comment>
<comment type="subunit">
    <text evidence="6">Homodimer.</text>
</comment>
<keyword evidence="2 6" id="KW-0963">Cytoplasm</keyword>
<accession>A0A0W0YW17</accession>
<feature type="binding site" evidence="6">
    <location>
        <position position="197"/>
    </location>
    <ligand>
        <name>substrate</name>
    </ligand>
</feature>
<dbReference type="EC" id="5.1.1.7" evidence="6 7"/>
<evidence type="ECO:0000256" key="4">
    <source>
        <dbReference type="ARBA" id="ARBA00023154"/>
    </source>
</evidence>
<dbReference type="PANTHER" id="PTHR31689:SF0">
    <property type="entry name" value="DIAMINOPIMELATE EPIMERASE"/>
    <property type="match status" value="1"/>
</dbReference>
<dbReference type="InterPro" id="IPR001653">
    <property type="entry name" value="DAP_epimerase_DapF"/>
</dbReference>
<dbReference type="GO" id="GO:0009089">
    <property type="term" value="P:lysine biosynthetic process via diaminopimelate"/>
    <property type="evidence" value="ECO:0007669"/>
    <property type="project" value="UniProtKB-UniRule"/>
</dbReference>
<keyword evidence="4 6" id="KW-0457">Lysine biosynthesis</keyword>
<evidence type="ECO:0000313" key="8">
    <source>
        <dbReference type="EMBL" id="KTD61065.1"/>
    </source>
</evidence>
<dbReference type="GO" id="GO:0008837">
    <property type="term" value="F:diaminopimelate epimerase activity"/>
    <property type="evidence" value="ECO:0007669"/>
    <property type="project" value="UniProtKB-UniRule"/>
</dbReference>
<comment type="caution">
    <text evidence="8">The sequence shown here is derived from an EMBL/GenBank/DDBJ whole genome shotgun (WGS) entry which is preliminary data.</text>
</comment>
<reference evidence="8 9" key="1">
    <citation type="submission" date="2015-11" db="EMBL/GenBank/DDBJ databases">
        <title>Genomic analysis of 38 Legionella species identifies large and diverse effector repertoires.</title>
        <authorList>
            <person name="Burstein D."/>
            <person name="Amaro F."/>
            <person name="Zusman T."/>
            <person name="Lifshitz Z."/>
            <person name="Cohen O."/>
            <person name="Gilbert J.A."/>
            <person name="Pupko T."/>
            <person name="Shuman H.A."/>
            <person name="Segal G."/>
        </authorList>
    </citation>
    <scope>NUCLEOTIDE SEQUENCE [LARGE SCALE GENOMIC DNA]</scope>
    <source>
        <strain evidence="8 9">ATCC 49655</strain>
    </source>
</reference>
<feature type="binding site" evidence="6">
    <location>
        <position position="50"/>
    </location>
    <ligand>
        <name>substrate</name>
    </ligand>
</feature>
<dbReference type="RefSeq" id="WP_018577145.1">
    <property type="nucleotide sequence ID" value="NZ_KB892395.1"/>
</dbReference>
<feature type="site" description="Important for dimerization" evidence="6">
    <location>
        <position position="275"/>
    </location>
</feature>
<sequence>MNNTKGIKFTKMHGLGNDFMVLDGINQQIDLQPTQIAALSQRNTGIGFDQCLLVQASQHPDIDFNYRIFNADGQEVGQCGNGARCLALFVTHYGLTTKKKLTVATKTTRMELHINTDNSVSVNMGIPDSNPTNIPLIAEKQSSEYSLDIQEKEKATIHAISVGNPHAVLLVDDIHSAPVSILGPQISLHPRFPEQTNTGFMQIMNPQHIKLRVYERGCGETQACGSGAVAAAAIGRLYHGLDSQVKVSLPGGDLIIEWPHLNDSITLTGPATFVYEGVLLS</sequence>
<feature type="binding site" evidence="6">
    <location>
        <position position="164"/>
    </location>
    <ligand>
        <name>substrate</name>
    </ligand>
</feature>
<feature type="binding site" evidence="6">
    <location>
        <begin position="225"/>
        <end position="226"/>
    </location>
    <ligand>
        <name>substrate</name>
    </ligand>
</feature>
<dbReference type="AlphaFoldDB" id="A0A0W0YW17"/>
<dbReference type="PATRIC" id="fig|1122169.6.peg.1509"/>
<keyword evidence="9" id="KW-1185">Reference proteome</keyword>
<dbReference type="OrthoDB" id="9805408at2"/>
<feature type="binding site" evidence="6">
    <location>
        <position position="70"/>
    </location>
    <ligand>
        <name>substrate</name>
    </ligand>
</feature>
<dbReference type="eggNOG" id="COG0253">
    <property type="taxonomic scope" value="Bacteria"/>
</dbReference>